<evidence type="ECO:0000313" key="2">
    <source>
        <dbReference type="Proteomes" id="UP001376459"/>
    </source>
</evidence>
<dbReference type="Proteomes" id="UP001376459">
    <property type="component" value="Unassembled WGS sequence"/>
</dbReference>
<accession>A0ABU8UWH4</accession>
<gene>
    <name evidence="1" type="ORF">WKI71_44900</name>
</gene>
<reference evidence="1 2" key="1">
    <citation type="submission" date="2024-03" db="EMBL/GenBank/DDBJ databases">
        <title>Novel Streptomyces species of biotechnological and ecological value are a feature of Machair soil.</title>
        <authorList>
            <person name="Prole J.R."/>
            <person name="Goodfellow M."/>
            <person name="Allenby N."/>
            <person name="Ward A.C."/>
        </authorList>
    </citation>
    <scope>NUCLEOTIDE SEQUENCE [LARGE SCALE GENOMIC DNA]</scope>
    <source>
        <strain evidence="1 2">MS1.AVA.1</strain>
    </source>
</reference>
<name>A0ABU8UWH4_9ACTN</name>
<dbReference type="EMBL" id="JBBKAK010000001">
    <property type="protein sequence ID" value="MEJ8672938.1"/>
    <property type="molecule type" value="Genomic_DNA"/>
</dbReference>
<organism evidence="1 2">
    <name type="scientific">Streptomyces machairae</name>
    <dbReference type="NCBI Taxonomy" id="3134109"/>
    <lineage>
        <taxon>Bacteria</taxon>
        <taxon>Bacillati</taxon>
        <taxon>Actinomycetota</taxon>
        <taxon>Actinomycetes</taxon>
        <taxon>Kitasatosporales</taxon>
        <taxon>Streptomycetaceae</taxon>
        <taxon>Streptomyces</taxon>
    </lineage>
</organism>
<proteinExistence type="predicted"/>
<protein>
    <submittedName>
        <fullName evidence="1">Uncharacterized protein</fullName>
    </submittedName>
</protein>
<evidence type="ECO:0000313" key="1">
    <source>
        <dbReference type="EMBL" id="MEJ8672938.1"/>
    </source>
</evidence>
<sequence>MAIPDYCVMLLGDCFYPPPFHLREPGPVGEEIDLPQITALVAERVDW</sequence>
<keyword evidence="2" id="KW-1185">Reference proteome</keyword>
<comment type="caution">
    <text evidence="1">The sequence shown here is derived from an EMBL/GenBank/DDBJ whole genome shotgun (WGS) entry which is preliminary data.</text>
</comment>